<organism evidence="2">
    <name type="scientific">Tanacetum cinerariifolium</name>
    <name type="common">Dalmatian daisy</name>
    <name type="synonym">Chrysanthemum cinerariifolium</name>
    <dbReference type="NCBI Taxonomy" id="118510"/>
    <lineage>
        <taxon>Eukaryota</taxon>
        <taxon>Viridiplantae</taxon>
        <taxon>Streptophyta</taxon>
        <taxon>Embryophyta</taxon>
        <taxon>Tracheophyta</taxon>
        <taxon>Spermatophyta</taxon>
        <taxon>Magnoliopsida</taxon>
        <taxon>eudicotyledons</taxon>
        <taxon>Gunneridae</taxon>
        <taxon>Pentapetalae</taxon>
        <taxon>asterids</taxon>
        <taxon>campanulids</taxon>
        <taxon>Asterales</taxon>
        <taxon>Asteraceae</taxon>
        <taxon>Asteroideae</taxon>
        <taxon>Anthemideae</taxon>
        <taxon>Anthemidinae</taxon>
        <taxon>Tanacetum</taxon>
    </lineage>
</organism>
<feature type="compositionally biased region" description="Low complexity" evidence="1">
    <location>
        <begin position="160"/>
        <end position="169"/>
    </location>
</feature>
<accession>A0A699GIS8</accession>
<proteinExistence type="predicted"/>
<feature type="region of interest" description="Disordered" evidence="1">
    <location>
        <begin position="498"/>
        <end position="552"/>
    </location>
</feature>
<name>A0A699GIS8_TANCI</name>
<reference evidence="2" key="1">
    <citation type="journal article" date="2019" name="Sci. Rep.">
        <title>Draft genome of Tanacetum cinerariifolium, the natural source of mosquito coil.</title>
        <authorList>
            <person name="Yamashiro T."/>
            <person name="Shiraishi A."/>
            <person name="Satake H."/>
            <person name="Nakayama K."/>
        </authorList>
    </citation>
    <scope>NUCLEOTIDE SEQUENCE</scope>
</reference>
<dbReference type="AlphaFoldDB" id="A0A699GIS8"/>
<gene>
    <name evidence="2" type="ORF">Tci_001561</name>
</gene>
<evidence type="ECO:0000256" key="1">
    <source>
        <dbReference type="SAM" id="MobiDB-lite"/>
    </source>
</evidence>
<dbReference type="EMBL" id="BKCJ010000081">
    <property type="protein sequence ID" value="GEU29583.1"/>
    <property type="molecule type" value="Genomic_DNA"/>
</dbReference>
<feature type="compositionally biased region" description="Basic residues" evidence="1">
    <location>
        <begin position="511"/>
        <end position="528"/>
    </location>
</feature>
<evidence type="ECO:0008006" key="3">
    <source>
        <dbReference type="Google" id="ProtNLM"/>
    </source>
</evidence>
<feature type="region of interest" description="Disordered" evidence="1">
    <location>
        <begin position="151"/>
        <end position="170"/>
    </location>
</feature>
<feature type="compositionally biased region" description="Basic and acidic residues" evidence="1">
    <location>
        <begin position="196"/>
        <end position="208"/>
    </location>
</feature>
<evidence type="ECO:0000313" key="2">
    <source>
        <dbReference type="EMBL" id="GEU29583.1"/>
    </source>
</evidence>
<sequence>MTMINMCLTGKVEFAMKTVSILKRKRSHKVIKEIGQSKEAIDDEDDSKRTDEEEVVPLVRRRLTGVSIGRKDYQESEVVEGIDHFNKLKGLVTLSETAQYKLDIKKAQKASKDDFFMQQRSKGPGEGSGVTPEVPDVQTLKRINEGVGMLSEVPDELSDESSSSSSDSKLAVEDISSVKIVDVEKDIDAQVAEEQPAGKHTRDEEHGANIEPARGAQADIELPKGVPNFKKIKLEKAAKKNVPKTSWNKIATAIYDQKSRLYRMMDEVKAFNNHPTRKALYVALAVSLSIDEDDMDRIFGDRSHQDFSKPLPLLSAHGRLYIPAKFFFNQDLEYIRSGNLEERKYTTSLIKTKAARLKMFYNLDRLRLELKRENIHEIESENNNAPSKSVNETQLKQHESLVTKSTTLEANLNMNVKALDVGSVITESSGTKSDKYDTSRIDVKNDLPKPVTPHYLPEVRESVLVKPHHVIASGSSRNTSKESYESNDMAHKYYLEVDKEKTQDKNMNLKPRTRNNNKPVKPKSHTQKPSKQIAIGQRLSLNNSSSMHEKPYTPRSCLRWKTTGRIFKIVCLGWIPTGKMFTDNTIKVESEPLNGSNDDITNSYRCDQTLNVSVGTLNLSAEVVEKQAGNVQTSLTLSSAKLEIQSMVDVPIHQEDPAVQRTPLIDTVILIVTNKTTSTPTPPTTQAQVQMCSTSC</sequence>
<protein>
    <recommendedName>
        <fullName evidence="3">Retrovirus-related Pol polyprotein from transposon TNT 1-94</fullName>
    </recommendedName>
</protein>
<feature type="region of interest" description="Disordered" evidence="1">
    <location>
        <begin position="192"/>
        <end position="219"/>
    </location>
</feature>
<comment type="caution">
    <text evidence="2">The sequence shown here is derived from an EMBL/GenBank/DDBJ whole genome shotgun (WGS) entry which is preliminary data.</text>
</comment>